<evidence type="ECO:0000256" key="1">
    <source>
        <dbReference type="SAM" id="MobiDB-lite"/>
    </source>
</evidence>
<dbReference type="AlphaFoldDB" id="A0AAV4UAI7"/>
<organism evidence="2 3">
    <name type="scientific">Caerostris darwini</name>
    <dbReference type="NCBI Taxonomy" id="1538125"/>
    <lineage>
        <taxon>Eukaryota</taxon>
        <taxon>Metazoa</taxon>
        <taxon>Ecdysozoa</taxon>
        <taxon>Arthropoda</taxon>
        <taxon>Chelicerata</taxon>
        <taxon>Arachnida</taxon>
        <taxon>Araneae</taxon>
        <taxon>Araneomorphae</taxon>
        <taxon>Entelegynae</taxon>
        <taxon>Araneoidea</taxon>
        <taxon>Araneidae</taxon>
        <taxon>Caerostris</taxon>
    </lineage>
</organism>
<keyword evidence="3" id="KW-1185">Reference proteome</keyword>
<accession>A0AAV4UAI7</accession>
<sequence>MLSRRVLQMSIGFNPLCRGVVPTLWQCSADGTGRFGLRIRHYRNAASIEKHKIKRSSPTKAKEAVSVTSQSPIQQLLACASQLEQIFNRFKVEDSARSEIRDLFLQSHSIRDRQIAIWKNTATKGEALEQAKAITKVAEQVTNAKTCSEVLKRGHHRPVSRRDTQAPPKPTGYQHTEVVLVYGKIEALEDSTNLKQLLERNVSLAKEGITLLSTRN</sequence>
<proteinExistence type="predicted"/>
<dbReference type="EMBL" id="BPLQ01010973">
    <property type="protein sequence ID" value="GIY54751.1"/>
    <property type="molecule type" value="Genomic_DNA"/>
</dbReference>
<reference evidence="2 3" key="1">
    <citation type="submission" date="2021-06" db="EMBL/GenBank/DDBJ databases">
        <title>Caerostris darwini draft genome.</title>
        <authorList>
            <person name="Kono N."/>
            <person name="Arakawa K."/>
        </authorList>
    </citation>
    <scope>NUCLEOTIDE SEQUENCE [LARGE SCALE GENOMIC DNA]</scope>
</reference>
<dbReference type="Proteomes" id="UP001054837">
    <property type="component" value="Unassembled WGS sequence"/>
</dbReference>
<name>A0AAV4UAI7_9ARAC</name>
<protein>
    <submittedName>
        <fullName evidence="2">Uncharacterized protein</fullName>
    </submittedName>
</protein>
<feature type="region of interest" description="Disordered" evidence="1">
    <location>
        <begin position="153"/>
        <end position="172"/>
    </location>
</feature>
<evidence type="ECO:0000313" key="2">
    <source>
        <dbReference type="EMBL" id="GIY54751.1"/>
    </source>
</evidence>
<comment type="caution">
    <text evidence="2">The sequence shown here is derived from an EMBL/GenBank/DDBJ whole genome shotgun (WGS) entry which is preliminary data.</text>
</comment>
<evidence type="ECO:0000313" key="3">
    <source>
        <dbReference type="Proteomes" id="UP001054837"/>
    </source>
</evidence>
<gene>
    <name evidence="2" type="ORF">CDAR_390921</name>
</gene>